<comment type="caution">
    <text evidence="2">The sequence shown here is derived from an EMBL/GenBank/DDBJ whole genome shotgun (WGS) entry which is preliminary data.</text>
</comment>
<proteinExistence type="predicted"/>
<evidence type="ECO:0000313" key="2">
    <source>
        <dbReference type="EMBL" id="PAV08612.1"/>
    </source>
</evidence>
<dbReference type="SMART" id="SM00901">
    <property type="entry name" value="FRG"/>
    <property type="match status" value="1"/>
</dbReference>
<evidence type="ECO:0000313" key="3">
    <source>
        <dbReference type="Proteomes" id="UP000243820"/>
    </source>
</evidence>
<gene>
    <name evidence="2" type="ORF">ASJ83_03340</name>
</gene>
<evidence type="ECO:0000259" key="1">
    <source>
        <dbReference type="SMART" id="SM00901"/>
    </source>
</evidence>
<dbReference type="EMBL" id="LMVO01000045">
    <property type="protein sequence ID" value="PAV08612.1"/>
    <property type="molecule type" value="Genomic_DNA"/>
</dbReference>
<dbReference type="RefSeq" id="WP_095642518.1">
    <property type="nucleotide sequence ID" value="NZ_LMVO01000045.1"/>
</dbReference>
<dbReference type="AlphaFoldDB" id="A0AAX0Q5Z7"/>
<dbReference type="Pfam" id="PF08867">
    <property type="entry name" value="FRG"/>
    <property type="match status" value="1"/>
</dbReference>
<sequence length="324" mass="37006">MTKDEVSDDILEAIRKCDPNHPILKLKEHPNGILLRNSNSFQLMGYKNGKSILLPKSHMSIHYRGENNIYDTCIPSIYRNNPSDTQILIEKLKVLDFISITKTFPQVLFAEKDGLDVRYEALAQHYGLKTDIIDVTSDICVAAFFATHEYDIGTNRYLPKTSGYGVLRFRRGLFLFPDENTELIGAQPFLRPTLQHAFGLRMRKEDDLNTCSGKIVFKQNIFWNQKIEDVFRQNDVNLFPREIIANVADSIRLSNSVTQLSIDEYCASNGMCVNEIADIVLDAGHTVRNTPIFVLSDKVRDMLKKDVEENGHGINFTTRLEFIP</sequence>
<name>A0AAX0Q5Z7_9EURY</name>
<organism evidence="2 3">
    <name type="scientific">Methanocorpusculum parvum</name>
    <dbReference type="NCBI Taxonomy" id="2193"/>
    <lineage>
        <taxon>Archaea</taxon>
        <taxon>Methanobacteriati</taxon>
        <taxon>Methanobacteriota</taxon>
        <taxon>Stenosarchaea group</taxon>
        <taxon>Methanomicrobia</taxon>
        <taxon>Methanomicrobiales</taxon>
        <taxon>Methanocorpusculaceae</taxon>
        <taxon>Methanocorpusculum</taxon>
    </lineage>
</organism>
<dbReference type="Proteomes" id="UP000243820">
    <property type="component" value="Unassembled WGS sequence"/>
</dbReference>
<feature type="domain" description="FRG" evidence="1">
    <location>
        <begin position="57"/>
        <end position="168"/>
    </location>
</feature>
<keyword evidence="3" id="KW-1185">Reference proteome</keyword>
<protein>
    <recommendedName>
        <fullName evidence="1">FRG domain-containing protein</fullName>
    </recommendedName>
</protein>
<accession>A0AAX0Q5Z7</accession>
<dbReference type="InterPro" id="IPR014966">
    <property type="entry name" value="FRG-dom"/>
</dbReference>
<reference evidence="2 3" key="1">
    <citation type="journal article" date="2017" name="BMC Genomics">
        <title>Genomic analysis of methanogenic archaea reveals a shift towards energy conservation.</title>
        <authorList>
            <person name="Gilmore S.P."/>
            <person name="Henske J.K."/>
            <person name="Sexton J.A."/>
            <person name="Solomon K.V."/>
            <person name="Seppala S."/>
            <person name="Yoo J.I."/>
            <person name="Huyett L.M."/>
            <person name="Pressman A."/>
            <person name="Cogan J.Z."/>
            <person name="Kivenson V."/>
            <person name="Peng X."/>
            <person name="Tan Y."/>
            <person name="Valentine D.L."/>
            <person name="O'Malley M.A."/>
        </authorList>
    </citation>
    <scope>NUCLEOTIDE SEQUENCE [LARGE SCALE GENOMIC DNA]</scope>
    <source>
        <strain evidence="2 3">XII</strain>
    </source>
</reference>